<name>A0AAV4TYG0_CAEEX</name>
<dbReference type="AlphaFoldDB" id="A0AAV4TYG0"/>
<sequence length="99" mass="11066">MPPALQGKSLRLLWPTNSINRKIKSGSVCKKSAAGLPRNPGGSEQVLYSRAMGTEHSDPFLTIEGESLLFVRWVDRRVSIHSSSSVDRDQWVVDRGEMR</sequence>
<reference evidence="1 2" key="1">
    <citation type="submission" date="2021-06" db="EMBL/GenBank/DDBJ databases">
        <title>Caerostris extrusa draft genome.</title>
        <authorList>
            <person name="Kono N."/>
            <person name="Arakawa K."/>
        </authorList>
    </citation>
    <scope>NUCLEOTIDE SEQUENCE [LARGE SCALE GENOMIC DNA]</scope>
</reference>
<evidence type="ECO:0000313" key="1">
    <source>
        <dbReference type="EMBL" id="GIY50319.1"/>
    </source>
</evidence>
<gene>
    <name evidence="1" type="ORF">CEXT_384121</name>
</gene>
<evidence type="ECO:0000313" key="2">
    <source>
        <dbReference type="Proteomes" id="UP001054945"/>
    </source>
</evidence>
<comment type="caution">
    <text evidence="1">The sequence shown here is derived from an EMBL/GenBank/DDBJ whole genome shotgun (WGS) entry which is preliminary data.</text>
</comment>
<dbReference type="EMBL" id="BPLR01011963">
    <property type="protein sequence ID" value="GIY50319.1"/>
    <property type="molecule type" value="Genomic_DNA"/>
</dbReference>
<dbReference type="Proteomes" id="UP001054945">
    <property type="component" value="Unassembled WGS sequence"/>
</dbReference>
<protein>
    <submittedName>
        <fullName evidence="1">Uncharacterized protein</fullName>
    </submittedName>
</protein>
<accession>A0AAV4TYG0</accession>
<keyword evidence="2" id="KW-1185">Reference proteome</keyword>
<organism evidence="1 2">
    <name type="scientific">Caerostris extrusa</name>
    <name type="common">Bark spider</name>
    <name type="synonym">Caerostris bankana</name>
    <dbReference type="NCBI Taxonomy" id="172846"/>
    <lineage>
        <taxon>Eukaryota</taxon>
        <taxon>Metazoa</taxon>
        <taxon>Ecdysozoa</taxon>
        <taxon>Arthropoda</taxon>
        <taxon>Chelicerata</taxon>
        <taxon>Arachnida</taxon>
        <taxon>Araneae</taxon>
        <taxon>Araneomorphae</taxon>
        <taxon>Entelegynae</taxon>
        <taxon>Araneoidea</taxon>
        <taxon>Araneidae</taxon>
        <taxon>Caerostris</taxon>
    </lineage>
</organism>
<proteinExistence type="predicted"/>